<keyword evidence="2" id="KW-0812">Transmembrane</keyword>
<sequence length="150" mass="16113">MMSSGDSGNISTKGKSHPTDTRDANTSPSDDGTATWFLLGIGLIALICLIIGILSHGFEWKRILTAAGSMLSGIAFMAIGLLELEWLERIVGIFDGIFGLVVQWCWTSWYGSLSDADALGRRGASVIWMIAGIALYISGCLIALRVIKVF</sequence>
<feature type="transmembrane region" description="Helical" evidence="2">
    <location>
        <begin position="125"/>
        <end position="147"/>
    </location>
</feature>
<evidence type="ECO:0000313" key="3">
    <source>
        <dbReference type="EMBL" id="QVL30663.1"/>
    </source>
</evidence>
<organism evidence="3 4">
    <name type="scientific">Telmatocola sphagniphila</name>
    <dbReference type="NCBI Taxonomy" id="1123043"/>
    <lineage>
        <taxon>Bacteria</taxon>
        <taxon>Pseudomonadati</taxon>
        <taxon>Planctomycetota</taxon>
        <taxon>Planctomycetia</taxon>
        <taxon>Gemmatales</taxon>
        <taxon>Gemmataceae</taxon>
    </lineage>
</organism>
<name>A0A8E6B533_9BACT</name>
<evidence type="ECO:0000313" key="4">
    <source>
        <dbReference type="Proteomes" id="UP000676194"/>
    </source>
</evidence>
<keyword evidence="4" id="KW-1185">Reference proteome</keyword>
<keyword evidence="2" id="KW-0472">Membrane</keyword>
<reference evidence="3" key="1">
    <citation type="submission" date="2021-05" db="EMBL/GenBank/DDBJ databases">
        <title>Complete genome sequence of the cellulolytic planctomycete Telmatocola sphagniphila SP2T and characterization of the first cellulase from planctomycetes.</title>
        <authorList>
            <person name="Rakitin A.L."/>
            <person name="Beletsky A.V."/>
            <person name="Naumoff D.G."/>
            <person name="Kulichevskaya I.S."/>
            <person name="Mardanov A.V."/>
            <person name="Ravin N.V."/>
            <person name="Dedysh S.N."/>
        </authorList>
    </citation>
    <scope>NUCLEOTIDE SEQUENCE</scope>
    <source>
        <strain evidence="3">SP2T</strain>
    </source>
</reference>
<dbReference type="KEGG" id="tsph:KIH39_17615"/>
<proteinExistence type="predicted"/>
<evidence type="ECO:0000256" key="1">
    <source>
        <dbReference type="SAM" id="MobiDB-lite"/>
    </source>
</evidence>
<dbReference type="EMBL" id="CP074694">
    <property type="protein sequence ID" value="QVL30663.1"/>
    <property type="molecule type" value="Genomic_DNA"/>
</dbReference>
<dbReference type="RefSeq" id="WP_213494534.1">
    <property type="nucleotide sequence ID" value="NZ_CP074694.1"/>
</dbReference>
<gene>
    <name evidence="3" type="ORF">KIH39_17615</name>
</gene>
<keyword evidence="2" id="KW-1133">Transmembrane helix</keyword>
<feature type="transmembrane region" description="Helical" evidence="2">
    <location>
        <begin position="90"/>
        <end position="113"/>
    </location>
</feature>
<feature type="transmembrane region" description="Helical" evidence="2">
    <location>
        <begin position="34"/>
        <end position="54"/>
    </location>
</feature>
<feature type="transmembrane region" description="Helical" evidence="2">
    <location>
        <begin position="63"/>
        <end position="84"/>
    </location>
</feature>
<feature type="compositionally biased region" description="Polar residues" evidence="1">
    <location>
        <begin position="1"/>
        <end position="13"/>
    </location>
</feature>
<evidence type="ECO:0000256" key="2">
    <source>
        <dbReference type="SAM" id="Phobius"/>
    </source>
</evidence>
<dbReference type="AlphaFoldDB" id="A0A8E6B533"/>
<feature type="region of interest" description="Disordered" evidence="1">
    <location>
        <begin position="1"/>
        <end position="29"/>
    </location>
</feature>
<protein>
    <submittedName>
        <fullName evidence="3">Uncharacterized protein</fullName>
    </submittedName>
</protein>
<accession>A0A8E6B533</accession>
<dbReference type="Proteomes" id="UP000676194">
    <property type="component" value="Chromosome"/>
</dbReference>